<accession>A0AAE0LH64</accession>
<feature type="compositionally biased region" description="Basic and acidic residues" evidence="1">
    <location>
        <begin position="70"/>
        <end position="85"/>
    </location>
</feature>
<dbReference type="EMBL" id="LGRX02002214">
    <property type="protein sequence ID" value="KAK3284644.1"/>
    <property type="molecule type" value="Genomic_DNA"/>
</dbReference>
<keyword evidence="3" id="KW-1185">Reference proteome</keyword>
<organism evidence="2 3">
    <name type="scientific">Cymbomonas tetramitiformis</name>
    <dbReference type="NCBI Taxonomy" id="36881"/>
    <lineage>
        <taxon>Eukaryota</taxon>
        <taxon>Viridiplantae</taxon>
        <taxon>Chlorophyta</taxon>
        <taxon>Pyramimonadophyceae</taxon>
        <taxon>Pyramimonadales</taxon>
        <taxon>Pyramimonadaceae</taxon>
        <taxon>Cymbomonas</taxon>
    </lineage>
</organism>
<evidence type="ECO:0000256" key="1">
    <source>
        <dbReference type="SAM" id="MobiDB-lite"/>
    </source>
</evidence>
<feature type="compositionally biased region" description="Basic and acidic residues" evidence="1">
    <location>
        <begin position="23"/>
        <end position="37"/>
    </location>
</feature>
<comment type="caution">
    <text evidence="2">The sequence shown here is derived from an EMBL/GenBank/DDBJ whole genome shotgun (WGS) entry which is preliminary data.</text>
</comment>
<name>A0AAE0LH64_9CHLO</name>
<reference evidence="2 3" key="1">
    <citation type="journal article" date="2015" name="Genome Biol. Evol.">
        <title>Comparative Genomics of a Bacterivorous Green Alga Reveals Evolutionary Causalities and Consequences of Phago-Mixotrophic Mode of Nutrition.</title>
        <authorList>
            <person name="Burns J.A."/>
            <person name="Paasch A."/>
            <person name="Narechania A."/>
            <person name="Kim E."/>
        </authorList>
    </citation>
    <scope>NUCLEOTIDE SEQUENCE [LARGE SCALE GENOMIC DNA]</scope>
    <source>
        <strain evidence="2 3">PLY_AMNH</strain>
    </source>
</reference>
<gene>
    <name evidence="2" type="ORF">CYMTET_7718</name>
</gene>
<feature type="compositionally biased region" description="Basic and acidic residues" evidence="1">
    <location>
        <begin position="92"/>
        <end position="101"/>
    </location>
</feature>
<feature type="compositionally biased region" description="Basic and acidic residues" evidence="1">
    <location>
        <begin position="48"/>
        <end position="61"/>
    </location>
</feature>
<proteinExistence type="predicted"/>
<evidence type="ECO:0000313" key="3">
    <source>
        <dbReference type="Proteomes" id="UP001190700"/>
    </source>
</evidence>
<protein>
    <submittedName>
        <fullName evidence="2">Uncharacterized protein</fullName>
    </submittedName>
</protein>
<feature type="region of interest" description="Disordered" evidence="1">
    <location>
        <begin position="18"/>
        <end position="101"/>
    </location>
</feature>
<dbReference type="Proteomes" id="UP001190700">
    <property type="component" value="Unassembled WGS sequence"/>
</dbReference>
<dbReference type="AlphaFoldDB" id="A0AAE0LH64"/>
<sequence>MPLIPENNENIACVINLSPASKGRVEEKMPVGEDGPSKRLCSQSLKDIINRSSDRTQQKDDQEVDPPNRCVERKQTSRRPDERKQTSRRPNGLKETRLRLR</sequence>
<evidence type="ECO:0000313" key="2">
    <source>
        <dbReference type="EMBL" id="KAK3284644.1"/>
    </source>
</evidence>